<evidence type="ECO:0000313" key="2">
    <source>
        <dbReference type="Proteomes" id="UP000824533"/>
    </source>
</evidence>
<name>A0ACC1CTG2_9NEOP</name>
<organism evidence="1 2">
    <name type="scientific">Dendrolimus kikuchii</name>
    <dbReference type="NCBI Taxonomy" id="765133"/>
    <lineage>
        <taxon>Eukaryota</taxon>
        <taxon>Metazoa</taxon>
        <taxon>Ecdysozoa</taxon>
        <taxon>Arthropoda</taxon>
        <taxon>Hexapoda</taxon>
        <taxon>Insecta</taxon>
        <taxon>Pterygota</taxon>
        <taxon>Neoptera</taxon>
        <taxon>Endopterygota</taxon>
        <taxon>Lepidoptera</taxon>
        <taxon>Glossata</taxon>
        <taxon>Ditrysia</taxon>
        <taxon>Bombycoidea</taxon>
        <taxon>Lasiocampidae</taxon>
        <taxon>Dendrolimus</taxon>
    </lineage>
</organism>
<comment type="caution">
    <text evidence="1">The sequence shown here is derived from an EMBL/GenBank/DDBJ whole genome shotgun (WGS) entry which is preliminary data.</text>
</comment>
<sequence length="700" mass="80559">MSGQSTAFINHDNLPVEHVMLSVTNAGVVQQIKALDPYWVEGKELILYEKPPSSNTQVLGAVETWKAKMTVYLEDVKWLLSLNYHSFWSTILYHPQCMDTLVSFLQEASPPYLPPHESRDVQKLYGEIRRLVLIVFSRLVTNRESKTQWMTKEFMSDLIYNKFIFTIPVIWDICLTYGVDNGRHVSRILDSVFALQPQYGSDAADAVVFVNEAFKYIILQVNKDYDSEEPPNLPETFKGFSEIRRPSNSKKSDKLTFDVLKDLVVHLLDTAMTLRIFIEVYPKSVDIFRKTNFVLSIVQLYEYGIPQLYEKLEETGNETSVTYTEVENYIDCARAELIDVFREMLANYLAVMMDGLSEKLLIKDYHACYPVNEDLDMLRQAYPDIDSVKTDFILQAIYSNLDDPVSETIRSQPQTITNGHIETIDNEPGPFKEDIPDNIKEESLISEVRDLLPHLGDGFILKCLKHYGFNAERVINVILEDNLAEPLRGLDQTQPIIPEDLLDKKFLETGIQRLNVFDGDEFDMMTRDDVDLSKVHVGKKRSKYKDLKDMLNDKTEVKKRIDIYSKYNLVCDDVAMYSDEYDDTYDSDGVTPTADTESEEEFEHNDEEEKAGGSKSRMDFCVNPEEMRARREANFQARRGKGHRPPPPKNVDVVGKPKGQGQEKEVVQNRANKDKHKSSRANHNRRQGAQWKRSHGMVPS</sequence>
<keyword evidence="2" id="KW-1185">Reference proteome</keyword>
<evidence type="ECO:0000313" key="1">
    <source>
        <dbReference type="EMBL" id="KAJ0174838.1"/>
    </source>
</evidence>
<protein>
    <submittedName>
        <fullName evidence="1">Uncharacterized protein</fullName>
    </submittedName>
</protein>
<gene>
    <name evidence="1" type="ORF">K1T71_009946</name>
</gene>
<reference evidence="1 2" key="1">
    <citation type="journal article" date="2021" name="Front. Genet.">
        <title>Chromosome-Level Genome Assembly Reveals Significant Gene Expansion in the Toll and IMD Signaling Pathways of Dendrolimus kikuchii.</title>
        <authorList>
            <person name="Zhou J."/>
            <person name="Wu P."/>
            <person name="Xiong Z."/>
            <person name="Liu N."/>
            <person name="Zhao N."/>
            <person name="Ji M."/>
            <person name="Qiu Y."/>
            <person name="Yang B."/>
        </authorList>
    </citation>
    <scope>NUCLEOTIDE SEQUENCE [LARGE SCALE GENOMIC DNA]</scope>
    <source>
        <strain evidence="1">Ann1</strain>
    </source>
</reference>
<proteinExistence type="predicted"/>
<accession>A0ACC1CTG2</accession>
<dbReference type="Proteomes" id="UP000824533">
    <property type="component" value="Linkage Group LG17"/>
</dbReference>
<dbReference type="EMBL" id="CM034403">
    <property type="protein sequence ID" value="KAJ0174838.1"/>
    <property type="molecule type" value="Genomic_DNA"/>
</dbReference>